<sequence length="287" mass="32705">MAPRRGNMGWRKPVPKYVPDAPPPTPTNSSPMTKRLSSADLNKEMPPLPDDWFEQLAEAIGLDKRHGFVFDCADDSRWSDEDTSPSESNEDERQTASDHTCGPYRLYGPRAQKANAGRMSSFAPSICRRRRSLPHNYRPPTPPLPREHPVRRRAAYSAQRSNQRSHELPSRVQRRAYPHRAHPHASSHDALSSRYPSSATIYLPDGPATAVNTEENLHARPWPHTRYATKSRHDYFIRSKSGTSSSTGRRCRRHCDSFDGIWGDVKSFGVRIRVKISHAFRPMRVAY</sequence>
<dbReference type="GeneID" id="63818514"/>
<evidence type="ECO:0000313" key="2">
    <source>
        <dbReference type="EMBL" id="KZT12492.1"/>
    </source>
</evidence>
<evidence type="ECO:0000313" key="3">
    <source>
        <dbReference type="Proteomes" id="UP000076871"/>
    </source>
</evidence>
<feature type="region of interest" description="Disordered" evidence="1">
    <location>
        <begin position="1"/>
        <end position="49"/>
    </location>
</feature>
<dbReference type="AlphaFoldDB" id="A0A165I243"/>
<keyword evidence="3" id="KW-1185">Reference proteome</keyword>
<feature type="region of interest" description="Disordered" evidence="1">
    <location>
        <begin position="75"/>
        <end position="172"/>
    </location>
</feature>
<feature type="compositionally biased region" description="Acidic residues" evidence="1">
    <location>
        <begin position="81"/>
        <end position="90"/>
    </location>
</feature>
<dbReference type="Proteomes" id="UP000076871">
    <property type="component" value="Unassembled WGS sequence"/>
</dbReference>
<gene>
    <name evidence="2" type="ORF">LAESUDRAFT_1826</name>
</gene>
<dbReference type="OrthoDB" id="3230513at2759"/>
<protein>
    <submittedName>
        <fullName evidence="2">Uncharacterized protein</fullName>
    </submittedName>
</protein>
<name>A0A165I243_9APHY</name>
<dbReference type="EMBL" id="KV427605">
    <property type="protein sequence ID" value="KZT12492.1"/>
    <property type="molecule type" value="Genomic_DNA"/>
</dbReference>
<evidence type="ECO:0000256" key="1">
    <source>
        <dbReference type="SAM" id="MobiDB-lite"/>
    </source>
</evidence>
<reference evidence="2 3" key="1">
    <citation type="journal article" date="2016" name="Mol. Biol. Evol.">
        <title>Comparative Genomics of Early-Diverging Mushroom-Forming Fungi Provides Insights into the Origins of Lignocellulose Decay Capabilities.</title>
        <authorList>
            <person name="Nagy L.G."/>
            <person name="Riley R."/>
            <person name="Tritt A."/>
            <person name="Adam C."/>
            <person name="Daum C."/>
            <person name="Floudas D."/>
            <person name="Sun H."/>
            <person name="Yadav J.S."/>
            <person name="Pangilinan J."/>
            <person name="Larsson K.H."/>
            <person name="Matsuura K."/>
            <person name="Barry K."/>
            <person name="Labutti K."/>
            <person name="Kuo R."/>
            <person name="Ohm R.A."/>
            <person name="Bhattacharya S.S."/>
            <person name="Shirouzu T."/>
            <person name="Yoshinaga Y."/>
            <person name="Martin F.M."/>
            <person name="Grigoriev I.V."/>
            <person name="Hibbett D.S."/>
        </authorList>
    </citation>
    <scope>NUCLEOTIDE SEQUENCE [LARGE SCALE GENOMIC DNA]</scope>
    <source>
        <strain evidence="2 3">93-53</strain>
    </source>
</reference>
<proteinExistence type="predicted"/>
<organism evidence="2 3">
    <name type="scientific">Laetiporus sulphureus 93-53</name>
    <dbReference type="NCBI Taxonomy" id="1314785"/>
    <lineage>
        <taxon>Eukaryota</taxon>
        <taxon>Fungi</taxon>
        <taxon>Dikarya</taxon>
        <taxon>Basidiomycota</taxon>
        <taxon>Agaricomycotina</taxon>
        <taxon>Agaricomycetes</taxon>
        <taxon>Polyporales</taxon>
        <taxon>Laetiporus</taxon>
    </lineage>
</organism>
<dbReference type="RefSeq" id="XP_040770002.1">
    <property type="nucleotide sequence ID" value="XM_040901482.1"/>
</dbReference>
<dbReference type="InParanoid" id="A0A165I243"/>
<accession>A0A165I243</accession>